<dbReference type="RefSeq" id="WP_013706129.1">
    <property type="nucleotide sequence ID" value="NC_015388.1"/>
</dbReference>
<dbReference type="KEGG" id="dao:Desac_1154"/>
<dbReference type="InterPro" id="IPR042080">
    <property type="entry name" value="RNA_2'-PTrans_N"/>
</dbReference>
<reference evidence="3" key="2">
    <citation type="submission" date="2011-03" db="EMBL/GenBank/DDBJ databases">
        <title>The complete genome of Desulfobacca acetoxidans DSM 11109.</title>
        <authorList>
            <consortium name="US DOE Joint Genome Institute (JGI-PGF)"/>
            <person name="Lucas S."/>
            <person name="Copeland A."/>
            <person name="Lapidus A."/>
            <person name="Bruce D."/>
            <person name="Goodwin L."/>
            <person name="Pitluck S."/>
            <person name="Peters L."/>
            <person name="Kyrpides N."/>
            <person name="Mavromatis K."/>
            <person name="Ivanova N."/>
            <person name="Ovchinnikova G."/>
            <person name="Teshima H."/>
            <person name="Detter J.C."/>
            <person name="Han C."/>
            <person name="Land M."/>
            <person name="Hauser L."/>
            <person name="Markowitz V."/>
            <person name="Cheng J.-F."/>
            <person name="Hugenholtz P."/>
            <person name="Woyke T."/>
            <person name="Wu D."/>
            <person name="Spring S."/>
            <person name="Schueler E."/>
            <person name="Brambilla E."/>
            <person name="Klenk H.-P."/>
            <person name="Eisen J.A."/>
        </authorList>
    </citation>
    <scope>NUCLEOTIDE SEQUENCE [LARGE SCALE GENOMIC DNA]</scope>
    <source>
        <strain evidence="3">ATCC 700848 / DSM 11109 / ASRB2</strain>
    </source>
</reference>
<proteinExistence type="predicted"/>
<gene>
    <name evidence="2" type="ordered locus">Desac_1154</name>
</gene>
<dbReference type="eggNOG" id="COG1859">
    <property type="taxonomic scope" value="Bacteria"/>
</dbReference>
<dbReference type="Gene3D" id="3.20.170.30">
    <property type="match status" value="1"/>
</dbReference>
<reference evidence="2 3" key="1">
    <citation type="journal article" date="2011" name="Stand. Genomic Sci.">
        <title>Complete genome sequence of the acetate-degrading sulfate reducer Desulfobacca acetoxidans type strain (ASRB2).</title>
        <authorList>
            <person name="Goker M."/>
            <person name="Teshima H."/>
            <person name="Lapidus A."/>
            <person name="Nolan M."/>
            <person name="Lucas S."/>
            <person name="Hammon N."/>
            <person name="Deshpande S."/>
            <person name="Cheng J.F."/>
            <person name="Tapia R."/>
            <person name="Han C."/>
            <person name="Goodwin L."/>
            <person name="Pitluck S."/>
            <person name="Huntemann M."/>
            <person name="Liolios K."/>
            <person name="Ivanova N."/>
            <person name="Pagani I."/>
            <person name="Mavromatis K."/>
            <person name="Ovchinikova G."/>
            <person name="Pati A."/>
            <person name="Chen A."/>
            <person name="Palaniappan K."/>
            <person name="Land M."/>
            <person name="Hauser L."/>
            <person name="Brambilla E.M."/>
            <person name="Rohde M."/>
            <person name="Spring S."/>
            <person name="Detter J.C."/>
            <person name="Woyke T."/>
            <person name="Bristow J."/>
            <person name="Eisen J.A."/>
            <person name="Markowitz V."/>
            <person name="Hugenholtz P."/>
            <person name="Kyrpides N.C."/>
            <person name="Klenk H.P."/>
        </authorList>
    </citation>
    <scope>NUCLEOTIDE SEQUENCE [LARGE SCALE GENOMIC DNA]</scope>
    <source>
        <strain evidence="3">ATCC 700848 / DSM 11109 / ASRB2</strain>
    </source>
</reference>
<protein>
    <submittedName>
        <fullName evidence="2">Phosphotransferase KptA/Tpt1</fullName>
    </submittedName>
</protein>
<evidence type="ECO:0000313" key="3">
    <source>
        <dbReference type="Proteomes" id="UP000000483"/>
    </source>
</evidence>
<sequence length="246" mass="27797">MRQRQQRQESLARLLRYILCHHPDEFGLVLDKSGRLAVKELLRALGQEEGWRFVRRSHLEEVVNLINPGDFELDQTYIRALHPQPAELRSQEAAWPPPLLYRAITANSHHAVAERGLQPPSGGELVLADNQELAKRLGQRRDPQAIMVIVQAQAAAKRGVNFFSYGPKLYLSDAIAPEYLQLPPTPKKPVVKPAAADKKPPAPPAPGAIWLNIQGEPIKPWKEKGRQKDPGWKKAARTQRRQKTKK</sequence>
<dbReference type="STRING" id="880072.Desac_1154"/>
<dbReference type="Proteomes" id="UP000000483">
    <property type="component" value="Chromosome"/>
</dbReference>
<dbReference type="HOGENOM" id="CLU_052998_4_1_7"/>
<keyword evidence="2" id="KW-0808">Transferase</keyword>
<keyword evidence="3" id="KW-1185">Reference proteome</keyword>
<accession>F2NCF3</accession>
<evidence type="ECO:0000256" key="1">
    <source>
        <dbReference type="SAM" id="MobiDB-lite"/>
    </source>
</evidence>
<feature type="region of interest" description="Disordered" evidence="1">
    <location>
        <begin position="189"/>
        <end position="246"/>
    </location>
</feature>
<dbReference type="SUPFAM" id="SSF56399">
    <property type="entry name" value="ADP-ribosylation"/>
    <property type="match status" value="1"/>
</dbReference>
<feature type="compositionally biased region" description="Basic residues" evidence="1">
    <location>
        <begin position="234"/>
        <end position="246"/>
    </location>
</feature>
<dbReference type="AlphaFoldDB" id="F2NCF3"/>
<name>F2NCF3_DESAR</name>
<evidence type="ECO:0000313" key="2">
    <source>
        <dbReference type="EMBL" id="AEB09017.1"/>
    </source>
</evidence>
<dbReference type="Pfam" id="PF01885">
    <property type="entry name" value="PTS_2-RNA"/>
    <property type="match status" value="1"/>
</dbReference>
<dbReference type="EMBL" id="CP002629">
    <property type="protein sequence ID" value="AEB09017.1"/>
    <property type="molecule type" value="Genomic_DNA"/>
</dbReference>
<dbReference type="InterPro" id="IPR042081">
    <property type="entry name" value="RNA_2'-PTrans_C"/>
</dbReference>
<dbReference type="Gene3D" id="1.10.10.970">
    <property type="entry name" value="RNA 2'-phosphotransferase, Tpt1/KptA family, N-terminal domain"/>
    <property type="match status" value="1"/>
</dbReference>
<organism evidence="2 3">
    <name type="scientific">Desulfobacca acetoxidans (strain ATCC 700848 / DSM 11109 / ASRB2)</name>
    <dbReference type="NCBI Taxonomy" id="880072"/>
    <lineage>
        <taxon>Bacteria</taxon>
        <taxon>Pseudomonadati</taxon>
        <taxon>Thermodesulfobacteriota</taxon>
        <taxon>Desulfobaccia</taxon>
        <taxon>Desulfobaccales</taxon>
        <taxon>Desulfobaccaceae</taxon>
        <taxon>Desulfobacca</taxon>
    </lineage>
</organism>
<feature type="compositionally biased region" description="Basic and acidic residues" evidence="1">
    <location>
        <begin position="219"/>
        <end position="232"/>
    </location>
</feature>
<dbReference type="InterPro" id="IPR002745">
    <property type="entry name" value="Ptrans_KptA/Tpt1"/>
</dbReference>
<dbReference type="GO" id="GO:0016740">
    <property type="term" value="F:transferase activity"/>
    <property type="evidence" value="ECO:0007669"/>
    <property type="project" value="UniProtKB-KW"/>
</dbReference>